<dbReference type="EMBL" id="CM055097">
    <property type="protein sequence ID" value="KAJ7552939.1"/>
    <property type="molecule type" value="Genomic_DNA"/>
</dbReference>
<comment type="caution">
    <text evidence="1">The sequence shown here is derived from an EMBL/GenBank/DDBJ whole genome shotgun (WGS) entry which is preliminary data.</text>
</comment>
<gene>
    <name evidence="1" type="ORF">O6H91_06G077600</name>
</gene>
<evidence type="ECO:0000313" key="2">
    <source>
        <dbReference type="Proteomes" id="UP001162992"/>
    </source>
</evidence>
<accession>A0ACC2DFI0</accession>
<name>A0ACC2DFI0_DIPCM</name>
<sequence>MMGSFLTRCIIMLLGYAYPAYECFKDVERKRPDVHRLRFWCQYWMIIAVITVVERVVDPLFSWVPMYCEVKLVFIIYLWYPRTKGTSYIYSTFLKPFLSSHKTEIDQNLGELRIRAGDMAYSYWRLSSVFILAKIFEFLRYVASQSSRPQETQRPSQHPQPTASATGSDALVHPSGYSRFQHPQPSPVPLKRYVAAHPPEYSTLWSSQHPQPAQPPLKGAFHPEFSVSHSGNSGASRNYSFSSSAPIYSDLDLPLLDYSAPGTGYTASDPLAGDTTTALRFYRPPHPGFYLKDMVQVEKIGYDP</sequence>
<dbReference type="Proteomes" id="UP001162992">
    <property type="component" value="Chromosome 6"/>
</dbReference>
<reference evidence="2" key="1">
    <citation type="journal article" date="2024" name="Proc. Natl. Acad. Sci. U.S.A.">
        <title>Extraordinary preservation of gene collinearity over three hundred million years revealed in homosporous lycophytes.</title>
        <authorList>
            <person name="Li C."/>
            <person name="Wickell D."/>
            <person name="Kuo L.Y."/>
            <person name="Chen X."/>
            <person name="Nie B."/>
            <person name="Liao X."/>
            <person name="Peng D."/>
            <person name="Ji J."/>
            <person name="Jenkins J."/>
            <person name="Williams M."/>
            <person name="Shu S."/>
            <person name="Plott C."/>
            <person name="Barry K."/>
            <person name="Rajasekar S."/>
            <person name="Grimwood J."/>
            <person name="Han X."/>
            <person name="Sun S."/>
            <person name="Hou Z."/>
            <person name="He W."/>
            <person name="Dai G."/>
            <person name="Sun C."/>
            <person name="Schmutz J."/>
            <person name="Leebens-Mack J.H."/>
            <person name="Li F.W."/>
            <person name="Wang L."/>
        </authorList>
    </citation>
    <scope>NUCLEOTIDE SEQUENCE [LARGE SCALE GENOMIC DNA]</scope>
    <source>
        <strain evidence="2">cv. PW_Plant_1</strain>
    </source>
</reference>
<organism evidence="1 2">
    <name type="scientific">Diphasiastrum complanatum</name>
    <name type="common">Issler's clubmoss</name>
    <name type="synonym">Lycopodium complanatum</name>
    <dbReference type="NCBI Taxonomy" id="34168"/>
    <lineage>
        <taxon>Eukaryota</taxon>
        <taxon>Viridiplantae</taxon>
        <taxon>Streptophyta</taxon>
        <taxon>Embryophyta</taxon>
        <taxon>Tracheophyta</taxon>
        <taxon>Lycopodiopsida</taxon>
        <taxon>Lycopodiales</taxon>
        <taxon>Lycopodiaceae</taxon>
        <taxon>Lycopodioideae</taxon>
        <taxon>Diphasiastrum</taxon>
    </lineage>
</organism>
<evidence type="ECO:0000313" key="1">
    <source>
        <dbReference type="EMBL" id="KAJ7552939.1"/>
    </source>
</evidence>
<protein>
    <submittedName>
        <fullName evidence="1">Uncharacterized protein</fullName>
    </submittedName>
</protein>
<keyword evidence="2" id="KW-1185">Reference proteome</keyword>
<proteinExistence type="predicted"/>